<organism evidence="5">
    <name type="scientific">bioreactor metagenome</name>
    <dbReference type="NCBI Taxonomy" id="1076179"/>
    <lineage>
        <taxon>unclassified sequences</taxon>
        <taxon>metagenomes</taxon>
        <taxon>ecological metagenomes</taxon>
    </lineage>
</organism>
<feature type="domain" description="HTH gntR-type" evidence="4">
    <location>
        <begin position="11"/>
        <end position="78"/>
    </location>
</feature>
<dbReference type="GO" id="GO:0003700">
    <property type="term" value="F:DNA-binding transcription factor activity"/>
    <property type="evidence" value="ECO:0007669"/>
    <property type="project" value="InterPro"/>
</dbReference>
<keyword evidence="3" id="KW-0804">Transcription</keyword>
<dbReference type="SUPFAM" id="SSF48008">
    <property type="entry name" value="GntR ligand-binding domain-like"/>
    <property type="match status" value="1"/>
</dbReference>
<dbReference type="InterPro" id="IPR036388">
    <property type="entry name" value="WH-like_DNA-bd_sf"/>
</dbReference>
<dbReference type="PANTHER" id="PTHR43537:SF5">
    <property type="entry name" value="UXU OPERON TRANSCRIPTIONAL REGULATOR"/>
    <property type="match status" value="1"/>
</dbReference>
<dbReference type="InterPro" id="IPR011711">
    <property type="entry name" value="GntR_C"/>
</dbReference>
<dbReference type="PRINTS" id="PR00035">
    <property type="entry name" value="HTHGNTR"/>
</dbReference>
<proteinExistence type="predicted"/>
<dbReference type="CDD" id="cd07377">
    <property type="entry name" value="WHTH_GntR"/>
    <property type="match status" value="1"/>
</dbReference>
<dbReference type="SMART" id="SM00895">
    <property type="entry name" value="FCD"/>
    <property type="match status" value="1"/>
</dbReference>
<keyword evidence="2" id="KW-0238">DNA-binding</keyword>
<dbReference type="Pfam" id="PF00392">
    <property type="entry name" value="GntR"/>
    <property type="match status" value="1"/>
</dbReference>
<comment type="caution">
    <text evidence="5">The sequence shown here is derived from an EMBL/GenBank/DDBJ whole genome shotgun (WGS) entry which is preliminary data.</text>
</comment>
<protein>
    <submittedName>
        <fullName evidence="5">HTH-type transcriptional repressor NanR</fullName>
    </submittedName>
</protein>
<evidence type="ECO:0000256" key="1">
    <source>
        <dbReference type="ARBA" id="ARBA00023015"/>
    </source>
</evidence>
<dbReference type="PANTHER" id="PTHR43537">
    <property type="entry name" value="TRANSCRIPTIONAL REGULATOR, GNTR FAMILY"/>
    <property type="match status" value="1"/>
</dbReference>
<gene>
    <name evidence="5" type="primary">nanR_17</name>
    <name evidence="5" type="ORF">SDC9_123850</name>
</gene>
<dbReference type="InterPro" id="IPR000524">
    <property type="entry name" value="Tscrpt_reg_HTH_GntR"/>
</dbReference>
<keyword evidence="1" id="KW-0805">Transcription regulation</keyword>
<dbReference type="InterPro" id="IPR036390">
    <property type="entry name" value="WH_DNA-bd_sf"/>
</dbReference>
<evidence type="ECO:0000313" key="5">
    <source>
        <dbReference type="EMBL" id="MPM76851.1"/>
    </source>
</evidence>
<sequence length="237" mass="26553">MLDMDNDVSKVTLCEQVADRIEKAIITQGTEAGRLPSENEMAQRFGVSRTIVRESLKLLKARGLVSSRVGGGAYITKPKAADVSEMLGRIIKMDKISDDDVYKMRIILEIAAGRDAAVRITADEIAIMENQVDNMERYMDELPLRIENDIAFHISLGKFSGNKLLGMIVESMTGVLRQFIERGIATSGGNEDGIYRHRRILDALRIHDPEIVEQEIRDQLEHSRMNVLKQQGSLGIQ</sequence>
<dbReference type="Gene3D" id="1.20.120.530">
    <property type="entry name" value="GntR ligand-binding domain-like"/>
    <property type="match status" value="1"/>
</dbReference>
<name>A0A645CIS4_9ZZZZ</name>
<dbReference type="GO" id="GO:0003677">
    <property type="term" value="F:DNA binding"/>
    <property type="evidence" value="ECO:0007669"/>
    <property type="project" value="UniProtKB-KW"/>
</dbReference>
<evidence type="ECO:0000256" key="3">
    <source>
        <dbReference type="ARBA" id="ARBA00023163"/>
    </source>
</evidence>
<dbReference type="AlphaFoldDB" id="A0A645CIS4"/>
<dbReference type="EMBL" id="VSSQ01027544">
    <property type="protein sequence ID" value="MPM76851.1"/>
    <property type="molecule type" value="Genomic_DNA"/>
</dbReference>
<evidence type="ECO:0000259" key="4">
    <source>
        <dbReference type="PROSITE" id="PS50949"/>
    </source>
</evidence>
<dbReference type="SMART" id="SM00345">
    <property type="entry name" value="HTH_GNTR"/>
    <property type="match status" value="1"/>
</dbReference>
<dbReference type="Pfam" id="PF07729">
    <property type="entry name" value="FCD"/>
    <property type="match status" value="1"/>
</dbReference>
<accession>A0A645CIS4</accession>
<dbReference type="SUPFAM" id="SSF46785">
    <property type="entry name" value="Winged helix' DNA-binding domain"/>
    <property type="match status" value="1"/>
</dbReference>
<reference evidence="5" key="1">
    <citation type="submission" date="2019-08" db="EMBL/GenBank/DDBJ databases">
        <authorList>
            <person name="Kucharzyk K."/>
            <person name="Murdoch R.W."/>
            <person name="Higgins S."/>
            <person name="Loffler F."/>
        </authorList>
    </citation>
    <scope>NUCLEOTIDE SEQUENCE</scope>
</reference>
<dbReference type="Gene3D" id="1.10.10.10">
    <property type="entry name" value="Winged helix-like DNA-binding domain superfamily/Winged helix DNA-binding domain"/>
    <property type="match status" value="1"/>
</dbReference>
<dbReference type="InterPro" id="IPR008920">
    <property type="entry name" value="TF_FadR/GntR_C"/>
</dbReference>
<evidence type="ECO:0000256" key="2">
    <source>
        <dbReference type="ARBA" id="ARBA00023125"/>
    </source>
</evidence>
<dbReference type="PROSITE" id="PS50949">
    <property type="entry name" value="HTH_GNTR"/>
    <property type="match status" value="1"/>
</dbReference>